<evidence type="ECO:0000313" key="3">
    <source>
        <dbReference type="Proteomes" id="UP000033101"/>
    </source>
</evidence>
<reference evidence="2 3" key="1">
    <citation type="submission" date="2014-07" db="EMBL/GenBank/DDBJ databases">
        <title>Methanogenic archaea and the global carbon cycle.</title>
        <authorList>
            <person name="Henriksen J.R."/>
            <person name="Luke J."/>
            <person name="Reinhart S."/>
            <person name="Benedict M.N."/>
            <person name="Youngblut N.D."/>
            <person name="Metcalf M.E."/>
            <person name="Whitaker R.J."/>
            <person name="Metcalf W.W."/>
        </authorList>
    </citation>
    <scope>NUCLEOTIDE SEQUENCE [LARGE SCALE GENOMIC DNA]</scope>
    <source>
        <strain evidence="2 3">HB-1</strain>
    </source>
</reference>
<dbReference type="Proteomes" id="UP000033101">
    <property type="component" value="Chromosome"/>
</dbReference>
<keyword evidence="1" id="KW-0472">Membrane</keyword>
<proteinExistence type="predicted"/>
<dbReference type="PATRIC" id="fig|1434110.4.peg.4270"/>
<protein>
    <recommendedName>
        <fullName evidence="4">Carboxypeptidase regulatory-like domain-containing protein</fullName>
    </recommendedName>
</protein>
<accession>A0A0E3SFE5</accession>
<keyword evidence="1" id="KW-1133">Transmembrane helix</keyword>
<dbReference type="RefSeq" id="WP_048141681.1">
    <property type="nucleotide sequence ID" value="NZ_BBCW01000029.1"/>
</dbReference>
<keyword evidence="3" id="KW-1185">Reference proteome</keyword>
<sequence length="148" mass="16092">MLPDNLRENEAGTVGLPIRIVVLSIIGFIGFCAILSAISAAPKPPESMYAASNVSTLSITSGEKGNFSLQISVFDRENRGMGEANVIIWSPDRKKAYSGITDSNGNTIIKISNPELPPGKTEGYVSIKVMRSGYKDFDEEYFVKVKRS</sequence>
<organism evidence="2 3">
    <name type="scientific">Methanosarcina horonobensis HB-1 = JCM 15518</name>
    <dbReference type="NCBI Taxonomy" id="1434110"/>
    <lineage>
        <taxon>Archaea</taxon>
        <taxon>Methanobacteriati</taxon>
        <taxon>Methanobacteriota</taxon>
        <taxon>Stenosarchaea group</taxon>
        <taxon>Methanomicrobia</taxon>
        <taxon>Methanosarcinales</taxon>
        <taxon>Methanosarcinaceae</taxon>
        <taxon>Methanosarcina</taxon>
    </lineage>
</organism>
<dbReference type="GeneID" id="24832657"/>
<evidence type="ECO:0000256" key="1">
    <source>
        <dbReference type="SAM" id="Phobius"/>
    </source>
</evidence>
<keyword evidence="1" id="KW-0812">Transmembrane</keyword>
<evidence type="ECO:0000313" key="2">
    <source>
        <dbReference type="EMBL" id="AKB79806.1"/>
    </source>
</evidence>
<dbReference type="OrthoDB" id="136107at2157"/>
<feature type="transmembrane region" description="Helical" evidence="1">
    <location>
        <begin position="20"/>
        <end position="41"/>
    </location>
</feature>
<gene>
    <name evidence="2" type="ORF">MSHOH_3323</name>
</gene>
<dbReference type="EMBL" id="CP009516">
    <property type="protein sequence ID" value="AKB79806.1"/>
    <property type="molecule type" value="Genomic_DNA"/>
</dbReference>
<name>A0A0E3SFE5_9EURY</name>
<dbReference type="KEGG" id="mhor:MSHOH_3323"/>
<dbReference type="AlphaFoldDB" id="A0A0E3SFE5"/>
<dbReference type="HOGENOM" id="CLU_1891477_0_0_2"/>
<evidence type="ECO:0008006" key="4">
    <source>
        <dbReference type="Google" id="ProtNLM"/>
    </source>
</evidence>